<accession>A0A7C9RXH0</accession>
<sequence>MTYGFRSWLDSSAEGTAPLRIVTSATGDLEVVAAELKRSFDADPAVQRIELVVDGNRLGMVTRTRLRELLSKFERSDPGAGDGATLPGRSSQYTVLTYRCGTCGVTAKLLFVDEVPECVGHGPMDRVS</sequence>
<reference evidence="1 2" key="1">
    <citation type="submission" date="2020-03" db="EMBL/GenBank/DDBJ databases">
        <title>Isolation and identification of active actinomycetes.</title>
        <authorList>
            <person name="Sun X."/>
        </authorList>
    </citation>
    <scope>NUCLEOTIDE SEQUENCE [LARGE SCALE GENOMIC DNA]</scope>
    <source>
        <strain evidence="1 2">NEAU-D13</strain>
    </source>
</reference>
<evidence type="ECO:0000313" key="1">
    <source>
        <dbReference type="EMBL" id="NGY65329.1"/>
    </source>
</evidence>
<dbReference type="EMBL" id="JAAMPJ010000015">
    <property type="protein sequence ID" value="NGY65329.1"/>
    <property type="molecule type" value="Genomic_DNA"/>
</dbReference>
<evidence type="ECO:0000313" key="2">
    <source>
        <dbReference type="Proteomes" id="UP000481360"/>
    </source>
</evidence>
<dbReference type="RefSeq" id="WP_166054125.1">
    <property type="nucleotide sequence ID" value="NZ_JAAMPJ010000015.1"/>
</dbReference>
<dbReference type="AlphaFoldDB" id="A0A7C9RXH0"/>
<protein>
    <submittedName>
        <fullName evidence="1">Uncharacterized protein</fullName>
    </submittedName>
</protein>
<organism evidence="1 2">
    <name type="scientific">Lentzea alba</name>
    <dbReference type="NCBI Taxonomy" id="2714351"/>
    <lineage>
        <taxon>Bacteria</taxon>
        <taxon>Bacillati</taxon>
        <taxon>Actinomycetota</taxon>
        <taxon>Actinomycetes</taxon>
        <taxon>Pseudonocardiales</taxon>
        <taxon>Pseudonocardiaceae</taxon>
        <taxon>Lentzea</taxon>
    </lineage>
</organism>
<gene>
    <name evidence="1" type="ORF">G7043_41190</name>
</gene>
<keyword evidence="2" id="KW-1185">Reference proteome</keyword>
<proteinExistence type="predicted"/>
<comment type="caution">
    <text evidence="1">The sequence shown here is derived from an EMBL/GenBank/DDBJ whole genome shotgun (WGS) entry which is preliminary data.</text>
</comment>
<dbReference type="Proteomes" id="UP000481360">
    <property type="component" value="Unassembled WGS sequence"/>
</dbReference>
<name>A0A7C9RXH0_9PSEU</name>